<sequence length="272" mass="31740">MYKYITSDNLNEVIEANKKIKNEIDNFKSNFFINYNKTGIVGPDRLAFEVLKKNYNLIQLPIDDKYWGGAIFIRGNLKIPVINSEQPRVYQFFVAWHELFHLLYDTSIVKGQHNIQAEEMELNERKADYFAAKMLLGDVYRYYYSLDEDEFVNKIARCMDVFKAPYKAILIQLYDDAVEVFNDMGLKKLVIENFDKKPKDLITLFEKLELDTDLVKPSNIISFGGLDKKIKLLSEKELDVNYHKDNLHFLNKLKDLMKGEISNGSDSSSKVD</sequence>
<comment type="caution">
    <text evidence="2">The sequence shown here is derived from an EMBL/GenBank/DDBJ whole genome shotgun (WGS) entry which is preliminary data.</text>
</comment>
<dbReference type="RefSeq" id="WP_066629934.1">
    <property type="nucleotide sequence ID" value="NZ_FQXL01000050.1"/>
</dbReference>
<dbReference type="Gene3D" id="1.10.10.2910">
    <property type="match status" value="1"/>
</dbReference>
<dbReference type="AlphaFoldDB" id="A0A162QYN3"/>
<dbReference type="Proteomes" id="UP000076603">
    <property type="component" value="Unassembled WGS sequence"/>
</dbReference>
<evidence type="ECO:0000313" key="3">
    <source>
        <dbReference type="Proteomes" id="UP000076603"/>
    </source>
</evidence>
<protein>
    <recommendedName>
        <fullName evidence="1">IrrE N-terminal-like domain-containing protein</fullName>
    </recommendedName>
</protein>
<keyword evidence="3" id="KW-1185">Reference proteome</keyword>
<gene>
    <name evidence="2" type="ORF">CLMAG_53790</name>
</gene>
<dbReference type="OrthoDB" id="2030399at2"/>
<organism evidence="2 3">
    <name type="scientific">Clostridium magnum DSM 2767</name>
    <dbReference type="NCBI Taxonomy" id="1121326"/>
    <lineage>
        <taxon>Bacteria</taxon>
        <taxon>Bacillati</taxon>
        <taxon>Bacillota</taxon>
        <taxon>Clostridia</taxon>
        <taxon>Eubacteriales</taxon>
        <taxon>Clostridiaceae</taxon>
        <taxon>Clostridium</taxon>
    </lineage>
</organism>
<proteinExistence type="predicted"/>
<feature type="domain" description="IrrE N-terminal-like" evidence="1">
    <location>
        <begin position="81"/>
        <end position="173"/>
    </location>
</feature>
<dbReference type="STRING" id="1121326.CLMAG_53790"/>
<evidence type="ECO:0000313" key="2">
    <source>
        <dbReference type="EMBL" id="KZL89161.1"/>
    </source>
</evidence>
<reference evidence="2 3" key="1">
    <citation type="submission" date="2016-04" db="EMBL/GenBank/DDBJ databases">
        <title>Genome sequence of Clostridium magnum DSM 2767.</title>
        <authorList>
            <person name="Poehlein A."/>
            <person name="Uhlig R."/>
            <person name="Fischer R."/>
            <person name="Bahl H."/>
            <person name="Daniel R."/>
        </authorList>
    </citation>
    <scope>NUCLEOTIDE SEQUENCE [LARGE SCALE GENOMIC DNA]</scope>
    <source>
        <strain evidence="2 3">DSM 2767</strain>
    </source>
</reference>
<name>A0A162QYN3_9CLOT</name>
<dbReference type="Pfam" id="PF06114">
    <property type="entry name" value="Peptidase_M78"/>
    <property type="match status" value="1"/>
</dbReference>
<evidence type="ECO:0000259" key="1">
    <source>
        <dbReference type="Pfam" id="PF06114"/>
    </source>
</evidence>
<dbReference type="EMBL" id="LWAE01000010">
    <property type="protein sequence ID" value="KZL89161.1"/>
    <property type="molecule type" value="Genomic_DNA"/>
</dbReference>
<dbReference type="PATRIC" id="fig|1121326.3.peg.5443"/>
<accession>A0A162QYN3</accession>
<dbReference type="InterPro" id="IPR010359">
    <property type="entry name" value="IrrE_HExxH"/>
</dbReference>